<proteinExistence type="predicted"/>
<keyword evidence="3" id="KW-1185">Reference proteome</keyword>
<dbReference type="Proteomes" id="UP000320643">
    <property type="component" value="Unassembled WGS sequence"/>
</dbReference>
<dbReference type="AlphaFoldDB" id="A0A552UUR3"/>
<protein>
    <submittedName>
        <fullName evidence="2">Uncharacterized protein</fullName>
    </submittedName>
</protein>
<keyword evidence="1" id="KW-1133">Transmembrane helix</keyword>
<evidence type="ECO:0000256" key="1">
    <source>
        <dbReference type="SAM" id="Phobius"/>
    </source>
</evidence>
<feature type="transmembrane region" description="Helical" evidence="1">
    <location>
        <begin position="50"/>
        <end position="70"/>
    </location>
</feature>
<comment type="caution">
    <text evidence="2">The sequence shown here is derived from an EMBL/GenBank/DDBJ whole genome shotgun (WGS) entry which is preliminary data.</text>
</comment>
<dbReference type="OrthoDB" id="670725at2"/>
<keyword evidence="1" id="KW-0812">Transmembrane</keyword>
<sequence length="168" mass="18892">MKLFKSKKGNTDEPSKGIIAEKLITIYNKLQSGWAGWMSQRTSALSKRDWVISLACFVLLMGGYSTYLVISGFTSTSAVISNNVSNIRKPAYTGQMEETQNAGAPLSDAEHARIVGFRKYMDSLQADPSGKKVYDSILQKRPGLMDSLSQIENYYQQFKNKRSWKTKK</sequence>
<evidence type="ECO:0000313" key="3">
    <source>
        <dbReference type="Proteomes" id="UP000320643"/>
    </source>
</evidence>
<evidence type="ECO:0000313" key="2">
    <source>
        <dbReference type="EMBL" id="TRW21964.1"/>
    </source>
</evidence>
<dbReference type="RefSeq" id="WP_143375094.1">
    <property type="nucleotide sequence ID" value="NZ_VJVZ01000016.1"/>
</dbReference>
<reference evidence="2 3" key="1">
    <citation type="submission" date="2019-07" db="EMBL/GenBank/DDBJ databases">
        <title>Flavobacterium sp. nov., isolated from glacier ice.</title>
        <authorList>
            <person name="Liu Q."/>
            <person name="Xin Y.-H."/>
        </authorList>
    </citation>
    <scope>NUCLEOTIDE SEQUENCE [LARGE SCALE GENOMIC DNA]</scope>
    <source>
        <strain evidence="2 3">ZT4R6</strain>
    </source>
</reference>
<name>A0A552UUR3_9FLAO</name>
<gene>
    <name evidence="2" type="ORF">FMM05_19445</name>
</gene>
<accession>A0A552UUR3</accession>
<dbReference type="EMBL" id="VJVZ01000016">
    <property type="protein sequence ID" value="TRW21964.1"/>
    <property type="molecule type" value="Genomic_DNA"/>
</dbReference>
<organism evidence="2 3">
    <name type="scientific">Flavobacterium zepuense</name>
    <dbReference type="NCBI Taxonomy" id="2593302"/>
    <lineage>
        <taxon>Bacteria</taxon>
        <taxon>Pseudomonadati</taxon>
        <taxon>Bacteroidota</taxon>
        <taxon>Flavobacteriia</taxon>
        <taxon>Flavobacteriales</taxon>
        <taxon>Flavobacteriaceae</taxon>
        <taxon>Flavobacterium</taxon>
    </lineage>
</organism>
<keyword evidence="1" id="KW-0472">Membrane</keyword>